<comment type="caution">
    <text evidence="2">The sequence shown here is derived from an EMBL/GenBank/DDBJ whole genome shotgun (WGS) entry which is preliminary data.</text>
</comment>
<dbReference type="RefSeq" id="WP_183724002.1">
    <property type="nucleotide sequence ID" value="NZ_JACHBW010000005.1"/>
</dbReference>
<evidence type="ECO:0000313" key="2">
    <source>
        <dbReference type="EMBL" id="MBB6102183.1"/>
    </source>
</evidence>
<dbReference type="PROSITE" id="PS51257">
    <property type="entry name" value="PROKAR_LIPOPROTEIN"/>
    <property type="match status" value="1"/>
</dbReference>
<organism evidence="2 3">
    <name type="scientific">Paraburkholderia bannensis</name>
    <dbReference type="NCBI Taxonomy" id="765414"/>
    <lineage>
        <taxon>Bacteria</taxon>
        <taxon>Pseudomonadati</taxon>
        <taxon>Pseudomonadota</taxon>
        <taxon>Betaproteobacteria</taxon>
        <taxon>Burkholderiales</taxon>
        <taxon>Burkholderiaceae</taxon>
        <taxon>Paraburkholderia</taxon>
    </lineage>
</organism>
<dbReference type="AlphaFoldDB" id="A0A7W9TVG9"/>
<feature type="compositionally biased region" description="Pro residues" evidence="1">
    <location>
        <begin position="164"/>
        <end position="176"/>
    </location>
</feature>
<keyword evidence="3" id="KW-1185">Reference proteome</keyword>
<sequence>MNGNTRAIITRPESGAFAALAAVVPLSIALLLSGCVTHTQVVAAPARPVVVAAPPPPAVVAAPAYIPEPHDAYVSVALDRDVVVIGGMTYIWFVGPDGQRHRHYYGRGDLRAEVFHRRAELRDVMAHHEGHLPMQHAYLAPPPMRAAPPHARVHVEMVARPGGMPHPMPRPGAHPQPHPEPRQAQHHVPAPTRNAADHGRRLPNAHPGDARPMAGVPRHTV</sequence>
<dbReference type="Proteomes" id="UP000571554">
    <property type="component" value="Unassembled WGS sequence"/>
</dbReference>
<feature type="region of interest" description="Disordered" evidence="1">
    <location>
        <begin position="160"/>
        <end position="221"/>
    </location>
</feature>
<dbReference type="EMBL" id="JACHBW010000005">
    <property type="protein sequence ID" value="MBB6102183.1"/>
    <property type="molecule type" value="Genomic_DNA"/>
</dbReference>
<proteinExistence type="predicted"/>
<evidence type="ECO:0000256" key="1">
    <source>
        <dbReference type="SAM" id="MobiDB-lite"/>
    </source>
</evidence>
<evidence type="ECO:0000313" key="3">
    <source>
        <dbReference type="Proteomes" id="UP000571554"/>
    </source>
</evidence>
<accession>A0A7W9TVG9</accession>
<name>A0A7W9TVG9_9BURK</name>
<protein>
    <submittedName>
        <fullName evidence="2">Uncharacterized protein</fullName>
    </submittedName>
</protein>
<gene>
    <name evidence="2" type="ORF">F4827_002032</name>
</gene>
<reference evidence="2 3" key="1">
    <citation type="submission" date="2020-08" db="EMBL/GenBank/DDBJ databases">
        <title>Above-ground endophytic microbial communities from plants in different locations in the United States.</title>
        <authorList>
            <person name="Frank C."/>
        </authorList>
    </citation>
    <scope>NUCLEOTIDE SEQUENCE [LARGE SCALE GENOMIC DNA]</scope>
    <source>
        <strain evidence="2 3">WP4_2_2</strain>
    </source>
</reference>